<reference evidence="1 2" key="1">
    <citation type="journal article" date="2019" name="Nat. Ecol. Evol.">
        <title>Megaphylogeny resolves global patterns of mushroom evolution.</title>
        <authorList>
            <person name="Varga T."/>
            <person name="Krizsan K."/>
            <person name="Foldi C."/>
            <person name="Dima B."/>
            <person name="Sanchez-Garcia M."/>
            <person name="Sanchez-Ramirez S."/>
            <person name="Szollosi G.J."/>
            <person name="Szarkandi J.G."/>
            <person name="Papp V."/>
            <person name="Albert L."/>
            <person name="Andreopoulos W."/>
            <person name="Angelini C."/>
            <person name="Antonin V."/>
            <person name="Barry K.W."/>
            <person name="Bougher N.L."/>
            <person name="Buchanan P."/>
            <person name="Buyck B."/>
            <person name="Bense V."/>
            <person name="Catcheside P."/>
            <person name="Chovatia M."/>
            <person name="Cooper J."/>
            <person name="Damon W."/>
            <person name="Desjardin D."/>
            <person name="Finy P."/>
            <person name="Geml J."/>
            <person name="Haridas S."/>
            <person name="Hughes K."/>
            <person name="Justo A."/>
            <person name="Karasinski D."/>
            <person name="Kautmanova I."/>
            <person name="Kiss B."/>
            <person name="Kocsube S."/>
            <person name="Kotiranta H."/>
            <person name="LaButti K.M."/>
            <person name="Lechner B.E."/>
            <person name="Liimatainen K."/>
            <person name="Lipzen A."/>
            <person name="Lukacs Z."/>
            <person name="Mihaltcheva S."/>
            <person name="Morgado L.N."/>
            <person name="Niskanen T."/>
            <person name="Noordeloos M.E."/>
            <person name="Ohm R.A."/>
            <person name="Ortiz-Santana B."/>
            <person name="Ovrebo C."/>
            <person name="Racz N."/>
            <person name="Riley R."/>
            <person name="Savchenko A."/>
            <person name="Shiryaev A."/>
            <person name="Soop K."/>
            <person name="Spirin V."/>
            <person name="Szebenyi C."/>
            <person name="Tomsovsky M."/>
            <person name="Tulloss R.E."/>
            <person name="Uehling J."/>
            <person name="Grigoriev I.V."/>
            <person name="Vagvolgyi C."/>
            <person name="Papp T."/>
            <person name="Martin F.M."/>
            <person name="Miettinen O."/>
            <person name="Hibbett D.S."/>
            <person name="Nagy L.G."/>
        </authorList>
    </citation>
    <scope>NUCLEOTIDE SEQUENCE [LARGE SCALE GENOMIC DNA]</scope>
    <source>
        <strain evidence="1 2">NL-1719</strain>
    </source>
</reference>
<sequence>MNLCNSLPSCPLVTMSSCSPSSEPTDASYPLGPPKTSFERVIHSLDQEKFEVDRYAYIDAVLTFSLFCPKPTRKKLSRPGDSDSGCCRVLVLENALSSLGSSGAGASASNLKPEYGSGGLGTIITNEEGVLLCQMCKASIQKDEPTRESCWKAAEEVRKQFPHLFNEETDVGIMTHLLLRYFLLFSTESPVSFRKVEKISETDSDGVDTGSTFGPGLKAIKQIPASTYVLTANGSMSSNEIDRPFVIRIRACQPDVNTSTSSEKRIVLGPIGFTIINHDCQPNCEIVRIPNSQALTLRTLKDIQQGETLTISREAGGYFESPPKASSAGPGVSESCRCTSCRPDLHPPKIRTQVQLAHNSTSVNPQVSTGTTSAGTGADGGRGIDSDANVNANTTSNKRKRKPHRAGRAVKLRKLAIERSAARVLEEAQLRAGVKLDSESELDGLEVKLKDSDLEGEGGDKDNDDGHRAKRRRLLVALEVSEGQRGQGKDRYQGKGGLGVGAEMKSEENGDGVKNQEEGEGEDNLSWCID</sequence>
<dbReference type="EMBL" id="ML208322">
    <property type="protein sequence ID" value="TFK69901.1"/>
    <property type="molecule type" value="Genomic_DNA"/>
</dbReference>
<name>A0ACD3AX36_9AGAR</name>
<gene>
    <name evidence="1" type="ORF">BDN72DRAFT_959214</name>
</gene>
<protein>
    <submittedName>
        <fullName evidence="1">Uncharacterized protein</fullName>
    </submittedName>
</protein>
<organism evidence="1 2">
    <name type="scientific">Pluteus cervinus</name>
    <dbReference type="NCBI Taxonomy" id="181527"/>
    <lineage>
        <taxon>Eukaryota</taxon>
        <taxon>Fungi</taxon>
        <taxon>Dikarya</taxon>
        <taxon>Basidiomycota</taxon>
        <taxon>Agaricomycotina</taxon>
        <taxon>Agaricomycetes</taxon>
        <taxon>Agaricomycetidae</taxon>
        <taxon>Agaricales</taxon>
        <taxon>Pluteineae</taxon>
        <taxon>Pluteaceae</taxon>
        <taxon>Pluteus</taxon>
    </lineage>
</organism>
<keyword evidence="2" id="KW-1185">Reference proteome</keyword>
<dbReference type="Proteomes" id="UP000308600">
    <property type="component" value="Unassembled WGS sequence"/>
</dbReference>
<evidence type="ECO:0000313" key="1">
    <source>
        <dbReference type="EMBL" id="TFK69901.1"/>
    </source>
</evidence>
<proteinExistence type="predicted"/>
<accession>A0ACD3AX36</accession>
<evidence type="ECO:0000313" key="2">
    <source>
        <dbReference type="Proteomes" id="UP000308600"/>
    </source>
</evidence>